<dbReference type="GO" id="GO:0003677">
    <property type="term" value="F:DNA binding"/>
    <property type="evidence" value="ECO:0007669"/>
    <property type="project" value="UniProtKB-KW"/>
</dbReference>
<feature type="domain" description="Topo IA-type catalytic" evidence="12">
    <location>
        <begin position="168"/>
        <end position="582"/>
    </location>
</feature>
<dbReference type="PANTHER" id="PTHR11390:SF20">
    <property type="entry name" value="DNA TOPOISOMERASE 3-BETA-1"/>
    <property type="match status" value="1"/>
</dbReference>
<evidence type="ECO:0000256" key="3">
    <source>
        <dbReference type="ARBA" id="ARBA00012891"/>
    </source>
</evidence>
<dbReference type="SMART" id="SM00436">
    <property type="entry name" value="TOP1Bc"/>
    <property type="match status" value="1"/>
</dbReference>
<dbReference type="EC" id="5.6.2.1" evidence="3 9"/>
<evidence type="ECO:0000259" key="11">
    <source>
        <dbReference type="PROSITE" id="PS50880"/>
    </source>
</evidence>
<dbReference type="GO" id="GO:0005840">
    <property type="term" value="C:ribosome"/>
    <property type="evidence" value="ECO:0007669"/>
    <property type="project" value="UniProtKB-KW"/>
</dbReference>
<dbReference type="PANTHER" id="PTHR11390">
    <property type="entry name" value="PROKARYOTIC DNA TOPOISOMERASE"/>
    <property type="match status" value="1"/>
</dbReference>
<comment type="function">
    <text evidence="9">Introduces a single-strand break via transesterification at a target site in duplex DNA. Releases the supercoiling and torsional tension of DNA introduced during the DNA replication and transcription by transiently cleaving and rejoining one strand of the DNA duplex. The scissile phosphodiester is attacked by the catalytic tyrosine of the enzyme, resulting in the formation of a DNA-(5'-phosphotyrosyl)-enzyme intermediate and the expulsion of a 3'-OH DNA strand.</text>
</comment>
<keyword evidence="7 9" id="KW-0413">Isomerase</keyword>
<dbReference type="GO" id="GO:0006265">
    <property type="term" value="P:DNA topological change"/>
    <property type="evidence" value="ECO:0007669"/>
    <property type="project" value="InterPro"/>
</dbReference>
<dbReference type="SUPFAM" id="SSF54211">
    <property type="entry name" value="Ribosomal protein S5 domain 2-like"/>
    <property type="match status" value="1"/>
</dbReference>
<dbReference type="SMART" id="SM00493">
    <property type="entry name" value="TOPRIM"/>
    <property type="match status" value="1"/>
</dbReference>
<protein>
    <recommendedName>
        <fullName evidence="3 9">DNA topoisomerase</fullName>
        <ecNumber evidence="3 9">5.6.2.1</ecNumber>
    </recommendedName>
</protein>
<dbReference type="Pfam" id="PF01131">
    <property type="entry name" value="Topoisom_bac"/>
    <property type="match status" value="1"/>
</dbReference>
<dbReference type="Proteomes" id="UP000030758">
    <property type="component" value="Unassembled WGS sequence"/>
</dbReference>
<dbReference type="InterPro" id="IPR003602">
    <property type="entry name" value="Topo_IA_DNA-bd_dom"/>
</dbReference>
<evidence type="ECO:0000259" key="12">
    <source>
        <dbReference type="PROSITE" id="PS52039"/>
    </source>
</evidence>
<dbReference type="PROSITE" id="PS50880">
    <property type="entry name" value="TOPRIM"/>
    <property type="match status" value="1"/>
</dbReference>
<reference evidence="13" key="1">
    <citation type="journal article" date="2014" name="Nat. Genet.">
        <title>Genome and transcriptome of the porcine whipworm Trichuris suis.</title>
        <authorList>
            <person name="Jex A.R."/>
            <person name="Nejsum P."/>
            <person name="Schwarz E.M."/>
            <person name="Hu L."/>
            <person name="Young N.D."/>
            <person name="Hall R.S."/>
            <person name="Korhonen P.K."/>
            <person name="Liao S."/>
            <person name="Thamsborg S."/>
            <person name="Xia J."/>
            <person name="Xu P."/>
            <person name="Wang S."/>
            <person name="Scheerlinck J.P."/>
            <person name="Hofmann A."/>
            <person name="Sternberg P.W."/>
            <person name="Wang J."/>
            <person name="Gasser R.B."/>
        </authorList>
    </citation>
    <scope>NUCLEOTIDE SEQUENCE [LARGE SCALE GENOMIC DNA]</scope>
    <source>
        <strain evidence="13">DCEP-RM93F</strain>
    </source>
</reference>
<keyword evidence="4" id="KW-0689">Ribosomal protein</keyword>
<dbReference type="EMBL" id="KL367480">
    <property type="protein sequence ID" value="KFD71907.1"/>
    <property type="molecule type" value="Genomic_DNA"/>
</dbReference>
<dbReference type="InterPro" id="IPR056452">
    <property type="entry name" value="Zn_ribbon_TOP3B"/>
</dbReference>
<evidence type="ECO:0000256" key="8">
    <source>
        <dbReference type="ARBA" id="ARBA00023274"/>
    </source>
</evidence>
<dbReference type="InterPro" id="IPR020568">
    <property type="entry name" value="Ribosomal_Su5_D2-typ_SF"/>
</dbReference>
<dbReference type="GO" id="GO:0006310">
    <property type="term" value="P:DNA recombination"/>
    <property type="evidence" value="ECO:0007669"/>
    <property type="project" value="TreeGrafter"/>
</dbReference>
<dbReference type="GO" id="GO:0006412">
    <property type="term" value="P:translation"/>
    <property type="evidence" value="ECO:0007669"/>
    <property type="project" value="InterPro"/>
</dbReference>
<evidence type="ECO:0000256" key="5">
    <source>
        <dbReference type="ARBA" id="ARBA00023029"/>
    </source>
</evidence>
<feature type="region of interest" description="Disordered" evidence="10">
    <location>
        <begin position="372"/>
        <end position="394"/>
    </location>
</feature>
<dbReference type="SUPFAM" id="SSF56712">
    <property type="entry name" value="Prokaryotic type I DNA topoisomerase"/>
    <property type="match status" value="1"/>
</dbReference>
<dbReference type="CDD" id="cd00186">
    <property type="entry name" value="TOP1Ac"/>
    <property type="match status" value="1"/>
</dbReference>
<dbReference type="GO" id="GO:0003735">
    <property type="term" value="F:structural constituent of ribosome"/>
    <property type="evidence" value="ECO:0007669"/>
    <property type="project" value="InterPro"/>
</dbReference>
<dbReference type="CDD" id="cd03362">
    <property type="entry name" value="TOPRIM_TopoIA_TopoIII"/>
    <property type="match status" value="1"/>
</dbReference>
<comment type="catalytic activity">
    <reaction evidence="1 9">
        <text>ATP-independent breakage of single-stranded DNA, followed by passage and rejoining.</text>
        <dbReference type="EC" id="5.6.2.1"/>
    </reaction>
</comment>
<dbReference type="PRINTS" id="PR00417">
    <property type="entry name" value="PRTPISMRASEI"/>
</dbReference>
<dbReference type="GO" id="GO:0003917">
    <property type="term" value="F:DNA topoisomerase type I (single strand cut, ATP-independent) activity"/>
    <property type="evidence" value="ECO:0007669"/>
    <property type="project" value="UniProtKB-EC"/>
</dbReference>
<dbReference type="PROSITE" id="PS00396">
    <property type="entry name" value="TOPO_IA_1"/>
    <property type="match status" value="1"/>
</dbReference>
<name>A0A085NR11_9BILA</name>
<evidence type="ECO:0000256" key="2">
    <source>
        <dbReference type="ARBA" id="ARBA00009446"/>
    </source>
</evidence>
<dbReference type="Pfam" id="PF00380">
    <property type="entry name" value="Ribosomal_S9"/>
    <property type="match status" value="1"/>
</dbReference>
<dbReference type="InterPro" id="IPR013824">
    <property type="entry name" value="Topo_IA_cen_sub1"/>
</dbReference>
<sequence length="1005" mass="112667">MPTVLMVAEKPLLAKTIAQILSNGRMQTRKGFNQACSIHEFDGFLCGRPVHFKMTSTCGHVMTLNFPKQYNNWDRVDPAVLFNAPVVKEEANPKLRMVKFLASEARAISYLVLWLDCDKEGENICFEVIAAVRLEMPHFVDANIYRAHFSSLAPSDIKAAMANLIRPNYWQSLSVDARQELDLRIGCAFTRFQTRFFHEKYGDLDSNLLSFGPCQTPTLGFCVARYDDIQGFQPEQYWTVTLEAAKQNGVTVKASWSRERMFDRSVFNMIVARLKRAKEAVVLSVSKEMKVRRKPVALNTVEMLRVASAGLGMGPQAAMTAAEHLYTQGYISYPRTETTRYPSNFDFRSILTGLRRLPEFQAHIDNMTETGIHPPSGGSDAGDHPPITPMGLNSEYPTGSNEMFFQLSSDCKYCSEEIIIQADREQFCLSRVTPVDPGFTKILSWKQISSTADLPDLKQGEKLRITAVIADEKMTSPPDYLTEAELITLMEQHGIGTDASIPVHINNICQRNYVSVTGSARHLVPTKLGVLLAHGYKKIDEELVEPTMRASVEQELNLIAKGEADFASVMKHVLRIFNLKFFYFVLNINLMDTLFEDSYTTLAEAGKPFTRCGRCKRYMKLISSGRNRVHCAFCRETYLLPWGPSLTIRPFGENLCPIDGFGLIRCVEGQKKRGCTVCPNCYAQPPFEDMQVNSTCSQCTHPTCPYSMISQGILPCRPCAQASRIRLARKPLMVLDVDSGPKWRMCCNYCPHSVPIFQGALTVVVTDKVCSNCSAKVVSVVYPADKSPFSSEETTHAGCLNCDPKFVELTTSIPKEKKRADVLPQNISTDYGVSSGDNFIGSRRGRGRGRFGQRSYRGRGRGQRSAVITRDANTSNFVPNYVNSHARPGGLSSSSSSLDRCVNIDFIIKNTSTTRLFVGKQNVLEYLLTSSVRRICQDRHDWTRKSTSPISASLWSKDVDEASKKELKDLLIAYDRSLLVADPRRCEPKKFGGPGARARYQKSYR</sequence>
<dbReference type="Pfam" id="PF01751">
    <property type="entry name" value="Toprim"/>
    <property type="match status" value="1"/>
</dbReference>
<accession>A0A085NR11</accession>
<feature type="domain" description="Toprim" evidence="11">
    <location>
        <begin position="3"/>
        <end position="150"/>
    </location>
</feature>
<dbReference type="InterPro" id="IPR013825">
    <property type="entry name" value="Topo_IA_cen_sub2"/>
</dbReference>
<keyword evidence="8" id="KW-0687">Ribonucleoprotein</keyword>
<evidence type="ECO:0000256" key="6">
    <source>
        <dbReference type="ARBA" id="ARBA00023125"/>
    </source>
</evidence>
<evidence type="ECO:0000256" key="1">
    <source>
        <dbReference type="ARBA" id="ARBA00000213"/>
    </source>
</evidence>
<dbReference type="Gene3D" id="3.40.50.140">
    <property type="match status" value="1"/>
</dbReference>
<dbReference type="InterPro" id="IPR014721">
    <property type="entry name" value="Ribsml_uS5_D2-typ_fold_subgr"/>
</dbReference>
<dbReference type="Gene3D" id="1.10.460.10">
    <property type="entry name" value="Topoisomerase I, domain 2"/>
    <property type="match status" value="1"/>
</dbReference>
<dbReference type="AlphaFoldDB" id="A0A085NR11"/>
<dbReference type="PROSITE" id="PS52039">
    <property type="entry name" value="TOPO_IA_2"/>
    <property type="match status" value="1"/>
</dbReference>
<dbReference type="Pfam" id="PF23546">
    <property type="entry name" value="Zn_ribbon_TOP3B"/>
    <property type="match status" value="1"/>
</dbReference>
<dbReference type="InterPro" id="IPR000754">
    <property type="entry name" value="Ribosomal_uS9"/>
</dbReference>
<comment type="similarity">
    <text evidence="2 9">Belongs to the type IA topoisomerase family.</text>
</comment>
<dbReference type="InterPro" id="IPR023406">
    <property type="entry name" value="Topo_IA_AS"/>
</dbReference>
<evidence type="ECO:0000256" key="9">
    <source>
        <dbReference type="RuleBase" id="RU362092"/>
    </source>
</evidence>
<dbReference type="Gene3D" id="1.10.290.10">
    <property type="entry name" value="Topoisomerase I, domain 4"/>
    <property type="match status" value="1"/>
</dbReference>
<dbReference type="GO" id="GO:0005634">
    <property type="term" value="C:nucleus"/>
    <property type="evidence" value="ECO:0007669"/>
    <property type="project" value="TreeGrafter"/>
</dbReference>
<evidence type="ECO:0000256" key="4">
    <source>
        <dbReference type="ARBA" id="ARBA00022980"/>
    </source>
</evidence>
<evidence type="ECO:0000256" key="7">
    <source>
        <dbReference type="ARBA" id="ARBA00023235"/>
    </source>
</evidence>
<dbReference type="GO" id="GO:0006281">
    <property type="term" value="P:DNA repair"/>
    <property type="evidence" value="ECO:0007669"/>
    <property type="project" value="TreeGrafter"/>
</dbReference>
<dbReference type="InterPro" id="IPR013497">
    <property type="entry name" value="Topo_IA_cen"/>
</dbReference>
<dbReference type="Gene3D" id="2.70.20.10">
    <property type="entry name" value="Topoisomerase I, domain 3"/>
    <property type="match status" value="1"/>
</dbReference>
<keyword evidence="6 9" id="KW-0238">DNA-binding</keyword>
<dbReference type="InterPro" id="IPR003601">
    <property type="entry name" value="Topo_IA_2"/>
</dbReference>
<dbReference type="InterPro" id="IPR013826">
    <property type="entry name" value="Topo_IA_cen_sub3"/>
</dbReference>
<dbReference type="FunFam" id="3.40.50.140:FF:000002">
    <property type="entry name" value="DNA topoisomerase"/>
    <property type="match status" value="1"/>
</dbReference>
<dbReference type="InterPro" id="IPR023405">
    <property type="entry name" value="Topo_IA_core_domain"/>
</dbReference>
<dbReference type="GO" id="GO:1990904">
    <property type="term" value="C:ribonucleoprotein complex"/>
    <property type="evidence" value="ECO:0007669"/>
    <property type="project" value="UniProtKB-KW"/>
</dbReference>
<dbReference type="SMART" id="SM00437">
    <property type="entry name" value="TOP1Ac"/>
    <property type="match status" value="1"/>
</dbReference>
<evidence type="ECO:0000256" key="10">
    <source>
        <dbReference type="SAM" id="MobiDB-lite"/>
    </source>
</evidence>
<dbReference type="InterPro" id="IPR034144">
    <property type="entry name" value="TOPRIM_TopoIII"/>
</dbReference>
<organism evidence="13">
    <name type="scientific">Trichuris suis</name>
    <name type="common">pig whipworm</name>
    <dbReference type="NCBI Taxonomy" id="68888"/>
    <lineage>
        <taxon>Eukaryota</taxon>
        <taxon>Metazoa</taxon>
        <taxon>Ecdysozoa</taxon>
        <taxon>Nematoda</taxon>
        <taxon>Enoplea</taxon>
        <taxon>Dorylaimia</taxon>
        <taxon>Trichinellida</taxon>
        <taxon>Trichuridae</taxon>
        <taxon>Trichuris</taxon>
    </lineage>
</organism>
<evidence type="ECO:0000313" key="13">
    <source>
        <dbReference type="EMBL" id="KFD71907.1"/>
    </source>
</evidence>
<dbReference type="Gene3D" id="3.30.230.10">
    <property type="match status" value="1"/>
</dbReference>
<dbReference type="InterPro" id="IPR006171">
    <property type="entry name" value="TOPRIM_dom"/>
</dbReference>
<proteinExistence type="inferred from homology"/>
<keyword evidence="5 9" id="KW-0799">Topoisomerase</keyword>
<dbReference type="InterPro" id="IPR000380">
    <property type="entry name" value="Topo_IA"/>
</dbReference>
<gene>
    <name evidence="13" type="ORF">M514_08160</name>
</gene>